<dbReference type="Gene3D" id="1.10.1740.10">
    <property type="match status" value="1"/>
</dbReference>
<feature type="domain" description="RNA polymerase sigma-70 region 2" evidence="6">
    <location>
        <begin position="3"/>
        <end position="65"/>
    </location>
</feature>
<dbReference type="InterPro" id="IPR013325">
    <property type="entry name" value="RNA_pol_sigma_r2"/>
</dbReference>
<keyword evidence="2" id="KW-0805">Transcription regulation</keyword>
<organism evidence="8 9">
    <name type="scientific">Streptomyces jeddahensis</name>
    <dbReference type="NCBI Taxonomy" id="1716141"/>
    <lineage>
        <taxon>Bacteria</taxon>
        <taxon>Bacillati</taxon>
        <taxon>Actinomycetota</taxon>
        <taxon>Actinomycetes</taxon>
        <taxon>Kitasatosporales</taxon>
        <taxon>Streptomycetaceae</taxon>
        <taxon>Streptomyces</taxon>
    </lineage>
</organism>
<evidence type="ECO:0000256" key="5">
    <source>
        <dbReference type="ARBA" id="ARBA00023163"/>
    </source>
</evidence>
<dbReference type="InterPro" id="IPR036388">
    <property type="entry name" value="WH-like_DNA-bd_sf"/>
</dbReference>
<dbReference type="Gene3D" id="1.10.10.10">
    <property type="entry name" value="Winged helix-like DNA-binding domain superfamily/Winged helix DNA-binding domain"/>
    <property type="match status" value="1"/>
</dbReference>
<dbReference type="Pfam" id="PF08281">
    <property type="entry name" value="Sigma70_r4_2"/>
    <property type="match status" value="1"/>
</dbReference>
<dbReference type="STRING" id="1716141.STSP_68450"/>
<keyword evidence="5" id="KW-0804">Transcription</keyword>
<dbReference type="PATRIC" id="fig|1716141.3.peg.7241"/>
<gene>
    <name evidence="8" type="primary">sigR_2</name>
    <name evidence="8" type="ORF">STSP_68450</name>
</gene>
<evidence type="ECO:0000259" key="7">
    <source>
        <dbReference type="Pfam" id="PF08281"/>
    </source>
</evidence>
<reference evidence="8 9" key="1">
    <citation type="submission" date="2015-12" db="EMBL/GenBank/DDBJ databases">
        <title>Genome sequence of Streptomyces sp. G25.</title>
        <authorList>
            <person name="Poehlein A."/>
            <person name="Roettig A."/>
            <person name="Hiessl S."/>
            <person name="Hauschild P."/>
            <person name="Schauer J."/>
            <person name="Madkour M.H."/>
            <person name="Al-Ansari A.M."/>
            <person name="Almakishah N.H."/>
            <person name="Steinbuechel A."/>
            <person name="Daniel R."/>
        </authorList>
    </citation>
    <scope>NUCLEOTIDE SEQUENCE [LARGE SCALE GENOMIC DNA]</scope>
    <source>
        <strain evidence="9">G25(2015)</strain>
    </source>
</reference>
<dbReference type="InterPro" id="IPR013324">
    <property type="entry name" value="RNA_pol_sigma_r3/r4-like"/>
</dbReference>
<dbReference type="InterPro" id="IPR013249">
    <property type="entry name" value="RNA_pol_sigma70_r4_t2"/>
</dbReference>
<dbReference type="Pfam" id="PF04542">
    <property type="entry name" value="Sigma70_r2"/>
    <property type="match status" value="1"/>
</dbReference>
<name>A0A177HGD4_9ACTN</name>
<proteinExistence type="inferred from homology"/>
<evidence type="ECO:0000256" key="3">
    <source>
        <dbReference type="ARBA" id="ARBA00023082"/>
    </source>
</evidence>
<dbReference type="InterPro" id="IPR014284">
    <property type="entry name" value="RNA_pol_sigma-70_dom"/>
</dbReference>
<sequence length="178" mass="20782">MREQLPRLYWTARTLVGDDAEDAVQDCMVKAFERFDQLNDLAAGAAWLRSILVNCCRDRLRAKARQPGEVEFEEAERFSLYRKIAYEDPFPYSDSLHLDFLQEFGREDVHAVLRRLPELYRIPLVLVYMDGFLAKETAAILQVPLGTVLARLHRGRKLFEKQMWDYAQENGLLKEASR</sequence>
<keyword evidence="9" id="KW-1185">Reference proteome</keyword>
<evidence type="ECO:0000313" key="9">
    <source>
        <dbReference type="Proteomes" id="UP000077381"/>
    </source>
</evidence>
<evidence type="ECO:0000256" key="1">
    <source>
        <dbReference type="ARBA" id="ARBA00010641"/>
    </source>
</evidence>
<evidence type="ECO:0000313" key="8">
    <source>
        <dbReference type="EMBL" id="OAH09846.1"/>
    </source>
</evidence>
<keyword evidence="3" id="KW-0731">Sigma factor</keyword>
<dbReference type="PANTHER" id="PTHR43133">
    <property type="entry name" value="RNA POLYMERASE ECF-TYPE SIGMA FACTO"/>
    <property type="match status" value="1"/>
</dbReference>
<evidence type="ECO:0000256" key="2">
    <source>
        <dbReference type="ARBA" id="ARBA00023015"/>
    </source>
</evidence>
<evidence type="ECO:0000256" key="4">
    <source>
        <dbReference type="ARBA" id="ARBA00023125"/>
    </source>
</evidence>
<dbReference type="EMBL" id="LOHS01000174">
    <property type="protein sequence ID" value="OAH09846.1"/>
    <property type="molecule type" value="Genomic_DNA"/>
</dbReference>
<accession>A0A177HGD4</accession>
<protein>
    <submittedName>
        <fullName evidence="8">ECF RNA polymerase sigma factor SigR</fullName>
    </submittedName>
</protein>
<dbReference type="GO" id="GO:0016987">
    <property type="term" value="F:sigma factor activity"/>
    <property type="evidence" value="ECO:0007669"/>
    <property type="project" value="UniProtKB-KW"/>
</dbReference>
<dbReference type="AlphaFoldDB" id="A0A177HGD4"/>
<dbReference type="GO" id="GO:0003677">
    <property type="term" value="F:DNA binding"/>
    <property type="evidence" value="ECO:0007669"/>
    <property type="project" value="UniProtKB-KW"/>
</dbReference>
<dbReference type="GO" id="GO:0006352">
    <property type="term" value="P:DNA-templated transcription initiation"/>
    <property type="evidence" value="ECO:0007669"/>
    <property type="project" value="InterPro"/>
</dbReference>
<dbReference type="Proteomes" id="UP000077381">
    <property type="component" value="Unassembled WGS sequence"/>
</dbReference>
<evidence type="ECO:0000259" key="6">
    <source>
        <dbReference type="Pfam" id="PF04542"/>
    </source>
</evidence>
<comment type="caution">
    <text evidence="8">The sequence shown here is derived from an EMBL/GenBank/DDBJ whole genome shotgun (WGS) entry which is preliminary data.</text>
</comment>
<feature type="domain" description="RNA polymerase sigma factor 70 region 4 type 2" evidence="7">
    <location>
        <begin position="107"/>
        <end position="157"/>
    </location>
</feature>
<dbReference type="InterPro" id="IPR039425">
    <property type="entry name" value="RNA_pol_sigma-70-like"/>
</dbReference>
<keyword evidence="4" id="KW-0238">DNA-binding</keyword>
<dbReference type="PANTHER" id="PTHR43133:SF50">
    <property type="entry name" value="ECF RNA POLYMERASE SIGMA FACTOR SIGM"/>
    <property type="match status" value="1"/>
</dbReference>
<dbReference type="InterPro" id="IPR007627">
    <property type="entry name" value="RNA_pol_sigma70_r2"/>
</dbReference>
<dbReference type="SUPFAM" id="SSF88946">
    <property type="entry name" value="Sigma2 domain of RNA polymerase sigma factors"/>
    <property type="match status" value="1"/>
</dbReference>
<dbReference type="NCBIfam" id="TIGR02937">
    <property type="entry name" value="sigma70-ECF"/>
    <property type="match status" value="1"/>
</dbReference>
<comment type="similarity">
    <text evidence="1">Belongs to the sigma-70 factor family. ECF subfamily.</text>
</comment>
<dbReference type="SUPFAM" id="SSF88659">
    <property type="entry name" value="Sigma3 and sigma4 domains of RNA polymerase sigma factors"/>
    <property type="match status" value="1"/>
</dbReference>